<evidence type="ECO:0000259" key="11">
    <source>
        <dbReference type="PROSITE" id="PS50113"/>
    </source>
</evidence>
<evidence type="ECO:0000256" key="5">
    <source>
        <dbReference type="ARBA" id="ARBA00022741"/>
    </source>
</evidence>
<dbReference type="SMART" id="SM00388">
    <property type="entry name" value="HisKA"/>
    <property type="match status" value="1"/>
</dbReference>
<evidence type="ECO:0000256" key="4">
    <source>
        <dbReference type="ARBA" id="ARBA00022679"/>
    </source>
</evidence>
<feature type="domain" description="PAS" evidence="10">
    <location>
        <begin position="308"/>
        <end position="363"/>
    </location>
</feature>
<evidence type="ECO:0000313" key="13">
    <source>
        <dbReference type="Proteomes" id="UP000298264"/>
    </source>
</evidence>
<dbReference type="InterPro" id="IPR029016">
    <property type="entry name" value="GAF-like_dom_sf"/>
</dbReference>
<dbReference type="SUPFAM" id="SSF55874">
    <property type="entry name" value="ATPase domain of HSP90 chaperone/DNA topoisomerase II/histidine kinase"/>
    <property type="match status" value="1"/>
</dbReference>
<dbReference type="Gene3D" id="3.30.565.10">
    <property type="entry name" value="Histidine kinase-like ATPase, C-terminal domain"/>
    <property type="match status" value="1"/>
</dbReference>
<name>A0A4R9LS91_9LEPT</name>
<comment type="catalytic activity">
    <reaction evidence="1">
        <text>ATP + protein L-histidine = ADP + protein N-phospho-L-histidine.</text>
        <dbReference type="EC" id="2.7.13.3"/>
    </reaction>
</comment>
<dbReference type="CDD" id="cd00082">
    <property type="entry name" value="HisKA"/>
    <property type="match status" value="1"/>
</dbReference>
<organism evidence="12 13">
    <name type="scientific">Leptospira ilyithenensis</name>
    <dbReference type="NCBI Taxonomy" id="2484901"/>
    <lineage>
        <taxon>Bacteria</taxon>
        <taxon>Pseudomonadati</taxon>
        <taxon>Spirochaetota</taxon>
        <taxon>Spirochaetia</taxon>
        <taxon>Leptospirales</taxon>
        <taxon>Leptospiraceae</taxon>
        <taxon>Leptospira</taxon>
    </lineage>
</organism>
<keyword evidence="7" id="KW-0067">ATP-binding</keyword>
<evidence type="ECO:0000256" key="2">
    <source>
        <dbReference type="ARBA" id="ARBA00012438"/>
    </source>
</evidence>
<dbReference type="SUPFAM" id="SSF55781">
    <property type="entry name" value="GAF domain-like"/>
    <property type="match status" value="1"/>
</dbReference>
<dbReference type="Pfam" id="PF00512">
    <property type="entry name" value="HisKA"/>
    <property type="match status" value="1"/>
</dbReference>
<protein>
    <recommendedName>
        <fullName evidence="2">histidine kinase</fullName>
        <ecNumber evidence="2">2.7.13.3</ecNumber>
    </recommendedName>
</protein>
<dbReference type="EC" id="2.7.13.3" evidence="2"/>
<dbReference type="Gene3D" id="1.10.287.130">
    <property type="match status" value="1"/>
</dbReference>
<dbReference type="InterPro" id="IPR003594">
    <property type="entry name" value="HATPase_dom"/>
</dbReference>
<feature type="domain" description="PAC" evidence="11">
    <location>
        <begin position="372"/>
        <end position="426"/>
    </location>
</feature>
<dbReference type="RefSeq" id="WP_135763796.1">
    <property type="nucleotide sequence ID" value="NZ_RQHV01000042.1"/>
</dbReference>
<reference evidence="12" key="1">
    <citation type="journal article" date="2019" name="PLoS Negl. Trop. Dis.">
        <title>Revisiting the worldwide diversity of Leptospira species in the environment.</title>
        <authorList>
            <person name="Vincent A.T."/>
            <person name="Schiettekatte O."/>
            <person name="Bourhy P."/>
            <person name="Veyrier F.J."/>
            <person name="Picardeau M."/>
        </authorList>
    </citation>
    <scope>NUCLEOTIDE SEQUENCE [LARGE SCALE GENOMIC DNA]</scope>
    <source>
        <strain evidence="12">201400974</strain>
    </source>
</reference>
<evidence type="ECO:0000256" key="3">
    <source>
        <dbReference type="ARBA" id="ARBA00022553"/>
    </source>
</evidence>
<keyword evidence="4" id="KW-0808">Transferase</keyword>
<keyword evidence="13" id="KW-1185">Reference proteome</keyword>
<dbReference type="PROSITE" id="PS50109">
    <property type="entry name" value="HIS_KIN"/>
    <property type="match status" value="1"/>
</dbReference>
<keyword evidence="6" id="KW-0418">Kinase</keyword>
<evidence type="ECO:0000256" key="6">
    <source>
        <dbReference type="ARBA" id="ARBA00022777"/>
    </source>
</evidence>
<evidence type="ECO:0000256" key="7">
    <source>
        <dbReference type="ARBA" id="ARBA00022840"/>
    </source>
</evidence>
<keyword evidence="3" id="KW-0597">Phosphoprotein</keyword>
<dbReference type="Gene3D" id="3.30.450.20">
    <property type="entry name" value="PAS domain"/>
    <property type="match status" value="3"/>
</dbReference>
<dbReference type="InterPro" id="IPR004358">
    <property type="entry name" value="Sig_transdc_His_kin-like_C"/>
</dbReference>
<dbReference type="InterPro" id="IPR000700">
    <property type="entry name" value="PAS-assoc_C"/>
</dbReference>
<sequence length="788" mass="90630">MIEQTNSLLPLIQSLFLPSYEGFLLVDSKSYRILIANPSIEKLLGFSAAELPGLKLERILPQNGLFVRMINVLNEHEINKKVLWQLRKKNDELIHIEFMLQRQTLPDDSLECIAIYVEDKSAIKDLEVQINFTQNLFQAIREVKQTIQEDKEPNLILQTACIFLQKAKQYDFVWGVLTNEFENHIEFFEKQSLGLIHKSVVDFFNTPETSMPMKTLLEKTNSSPFSYSNKEDKYKDWCKEFKYSGVMYGFCFPISWNNLIYGGLEIISFQENPFTPDEISIINEIAVDIGFAIFSKINEEERYKVLKKTRYQGKLLDTIEIPIFTLDQYLRLEYANDTAIKTLGISFQELKTKDLLGLFHLEDEIVSSILQESVNKQIIVKNYNNEEISMMFQSSIIRDDNGDFQGLMVILFNLTELAHAEEALRNSEERLRTIFATMNNGIVVVNDEGIILDIAPIFKFLLFQVVPIEAGDFVFSFLDKVHQDLFKNTIQQAQRSLTIQTRDFFYTILNEEYSFQVRFIPIKRFSNLERVVMLVFTDTTEAKRLDRQLIESMKFVSIGEIAAGLAHEINNPLQSALLYLDDLIVVEEEDPAERKLILKKIESANLRIRDLVRALLDLGRVESPNRDLVSPYYILVRASELVEVSCKKKGIEFTRHAGPNLPGIFVRWQEIEQVLINCVVNSINAISEMENPVPNPKIEIGIDLVRISKKDWVVFSIEDNGPGMSENVIERAFLPLFTTRREKQGTGLGLSISKKIINDHEGDISIKSKLGEGTKIEILLPAHVETNE</sequence>
<dbReference type="InterPro" id="IPR035965">
    <property type="entry name" value="PAS-like_dom_sf"/>
</dbReference>
<dbReference type="AlphaFoldDB" id="A0A4R9LS91"/>
<dbReference type="SMART" id="SM00387">
    <property type="entry name" value="HATPase_c"/>
    <property type="match status" value="1"/>
</dbReference>
<dbReference type="Gene3D" id="3.30.450.40">
    <property type="match status" value="1"/>
</dbReference>
<dbReference type="OrthoDB" id="9784397at2"/>
<comment type="caution">
    <text evidence="12">The sequence shown here is derived from an EMBL/GenBank/DDBJ whole genome shotgun (WGS) entry which is preliminary data.</text>
</comment>
<dbReference type="InterPro" id="IPR036890">
    <property type="entry name" value="HATPase_C_sf"/>
</dbReference>
<dbReference type="InterPro" id="IPR005467">
    <property type="entry name" value="His_kinase_dom"/>
</dbReference>
<accession>A0A4R9LS91</accession>
<evidence type="ECO:0000256" key="8">
    <source>
        <dbReference type="ARBA" id="ARBA00023012"/>
    </source>
</evidence>
<feature type="domain" description="PAS" evidence="10">
    <location>
        <begin position="23"/>
        <end position="63"/>
    </location>
</feature>
<proteinExistence type="predicted"/>
<keyword evidence="5" id="KW-0547">Nucleotide-binding</keyword>
<evidence type="ECO:0000256" key="1">
    <source>
        <dbReference type="ARBA" id="ARBA00000085"/>
    </source>
</evidence>
<dbReference type="GO" id="GO:0000155">
    <property type="term" value="F:phosphorelay sensor kinase activity"/>
    <property type="evidence" value="ECO:0007669"/>
    <property type="project" value="InterPro"/>
</dbReference>
<evidence type="ECO:0000259" key="9">
    <source>
        <dbReference type="PROSITE" id="PS50109"/>
    </source>
</evidence>
<dbReference type="PANTHER" id="PTHR43065">
    <property type="entry name" value="SENSOR HISTIDINE KINASE"/>
    <property type="match status" value="1"/>
</dbReference>
<evidence type="ECO:0000259" key="10">
    <source>
        <dbReference type="PROSITE" id="PS50112"/>
    </source>
</evidence>
<dbReference type="GO" id="GO:0005524">
    <property type="term" value="F:ATP binding"/>
    <property type="evidence" value="ECO:0007669"/>
    <property type="project" value="UniProtKB-KW"/>
</dbReference>
<dbReference type="PROSITE" id="PS50113">
    <property type="entry name" value="PAC"/>
    <property type="match status" value="1"/>
</dbReference>
<dbReference type="PRINTS" id="PR00344">
    <property type="entry name" value="BCTRLSENSOR"/>
</dbReference>
<dbReference type="CDD" id="cd00130">
    <property type="entry name" value="PAS"/>
    <property type="match status" value="2"/>
</dbReference>
<dbReference type="Pfam" id="PF02518">
    <property type="entry name" value="HATPase_c"/>
    <property type="match status" value="1"/>
</dbReference>
<keyword evidence="8" id="KW-0902">Two-component regulatory system</keyword>
<dbReference type="EMBL" id="RQHV01000042">
    <property type="protein sequence ID" value="TGN11038.1"/>
    <property type="molecule type" value="Genomic_DNA"/>
</dbReference>
<dbReference type="InterPro" id="IPR036097">
    <property type="entry name" value="HisK_dim/P_sf"/>
</dbReference>
<dbReference type="Proteomes" id="UP000298264">
    <property type="component" value="Unassembled WGS sequence"/>
</dbReference>
<gene>
    <name evidence="12" type="ORF">EHS11_07680</name>
</gene>
<dbReference type="PROSITE" id="PS50112">
    <property type="entry name" value="PAS"/>
    <property type="match status" value="2"/>
</dbReference>
<dbReference type="Pfam" id="PF13426">
    <property type="entry name" value="PAS_9"/>
    <property type="match status" value="2"/>
</dbReference>
<dbReference type="SUPFAM" id="SSF47384">
    <property type="entry name" value="Homodimeric domain of signal transducing histidine kinase"/>
    <property type="match status" value="1"/>
</dbReference>
<evidence type="ECO:0000313" key="12">
    <source>
        <dbReference type="EMBL" id="TGN11038.1"/>
    </source>
</evidence>
<feature type="domain" description="Histidine kinase" evidence="9">
    <location>
        <begin position="564"/>
        <end position="784"/>
    </location>
</feature>
<dbReference type="PANTHER" id="PTHR43065:SF46">
    <property type="entry name" value="C4-DICARBOXYLATE TRANSPORT SENSOR PROTEIN DCTB"/>
    <property type="match status" value="1"/>
</dbReference>
<dbReference type="InterPro" id="IPR000014">
    <property type="entry name" value="PAS"/>
</dbReference>
<dbReference type="InterPro" id="IPR003661">
    <property type="entry name" value="HisK_dim/P_dom"/>
</dbReference>
<dbReference type="SMART" id="SM00091">
    <property type="entry name" value="PAS"/>
    <property type="match status" value="3"/>
</dbReference>
<dbReference type="SUPFAM" id="SSF55785">
    <property type="entry name" value="PYP-like sensor domain (PAS domain)"/>
    <property type="match status" value="3"/>
</dbReference>